<dbReference type="PROSITE" id="PS00687">
    <property type="entry name" value="ALDEHYDE_DEHYDR_GLU"/>
    <property type="match status" value="1"/>
</dbReference>
<dbReference type="OrthoDB" id="6882680at2"/>
<sequence length="463" mass="48498">MTTLINPATGQVIEEIPDSTDVSAKVAAARAAFEQWREATPGERARVLLRLADLVERDADELTRLEVEETGKPAAVFRDGELPFAADNLRFFAGAARSLDGTGAGVLSAGYTSVLIRRPVGVVGSIAPWNFPFIMAVWKVGPAIAAGNGVVIKPAPRTPRTTLRLAELMIEAGAPEGLLGVVTGGGDVGQALVTDPGVDMVSVTGSTATGKAVMRGAVDGLKRVHLELGGKAPALVFADADLEAMAFGVTMGATYNTGQDCTAATRVYVERSRYAEAVDALAAALEKVRPGDPWAEGTDIGPLISAEHRDRVHGFVARASGRVVRGGDPLDAPGYYYAPTLVADADQSSEIVQGEVFGPVLVALPFDGEDEAVRLANDTPYGLASSVWSSDVSRALRVSHRLDVGVTWVNDHLPIASEAPHGGVKGSGFGKDMSQEAVGEYSVTRHLMIKHAAPAARDSFRPA</sequence>
<dbReference type="Gene3D" id="3.40.309.10">
    <property type="entry name" value="Aldehyde Dehydrogenase, Chain A, domain 2"/>
    <property type="match status" value="1"/>
</dbReference>
<feature type="domain" description="Aldehyde dehydrogenase" evidence="5">
    <location>
        <begin position="4"/>
        <end position="446"/>
    </location>
</feature>
<evidence type="ECO:0000256" key="1">
    <source>
        <dbReference type="ARBA" id="ARBA00009986"/>
    </source>
</evidence>
<gene>
    <name evidence="6" type="ORF">FDA94_27630</name>
</gene>
<dbReference type="RefSeq" id="WP_137249995.1">
    <property type="nucleotide sequence ID" value="NZ_SZQA01000031.1"/>
</dbReference>
<evidence type="ECO:0000259" key="5">
    <source>
        <dbReference type="Pfam" id="PF00171"/>
    </source>
</evidence>
<dbReference type="AlphaFoldDB" id="A0A4U3M7Y1"/>
<dbReference type="NCBIfam" id="NF010000">
    <property type="entry name" value="PRK13473.1"/>
    <property type="match status" value="1"/>
</dbReference>
<keyword evidence="2 4" id="KW-0560">Oxidoreductase</keyword>
<dbReference type="InterPro" id="IPR015590">
    <property type="entry name" value="Aldehyde_DH_dom"/>
</dbReference>
<dbReference type="FunFam" id="3.40.309.10:FF:000009">
    <property type="entry name" value="Aldehyde dehydrogenase A"/>
    <property type="match status" value="1"/>
</dbReference>
<protein>
    <submittedName>
        <fullName evidence="6">Aldehyde dehydrogenase family protein</fullName>
    </submittedName>
</protein>
<dbReference type="Proteomes" id="UP000308705">
    <property type="component" value="Unassembled WGS sequence"/>
</dbReference>
<dbReference type="InterPro" id="IPR016161">
    <property type="entry name" value="Ald_DH/histidinol_DH"/>
</dbReference>
<evidence type="ECO:0000256" key="4">
    <source>
        <dbReference type="RuleBase" id="RU003345"/>
    </source>
</evidence>
<name>A0A4U3M7Y1_9ACTN</name>
<dbReference type="GO" id="GO:0016620">
    <property type="term" value="F:oxidoreductase activity, acting on the aldehyde or oxo group of donors, NAD or NADP as acceptor"/>
    <property type="evidence" value="ECO:0007669"/>
    <property type="project" value="InterPro"/>
</dbReference>
<keyword evidence="7" id="KW-1185">Reference proteome</keyword>
<organism evidence="6 7">
    <name type="scientific">Herbidospora galbida</name>
    <dbReference type="NCBI Taxonomy" id="2575442"/>
    <lineage>
        <taxon>Bacteria</taxon>
        <taxon>Bacillati</taxon>
        <taxon>Actinomycetota</taxon>
        <taxon>Actinomycetes</taxon>
        <taxon>Streptosporangiales</taxon>
        <taxon>Streptosporangiaceae</taxon>
        <taxon>Herbidospora</taxon>
    </lineage>
</organism>
<dbReference type="FunFam" id="3.40.605.10:FF:000007">
    <property type="entry name" value="NAD/NADP-dependent betaine aldehyde dehydrogenase"/>
    <property type="match status" value="1"/>
</dbReference>
<accession>A0A4U3M7Y1</accession>
<comment type="caution">
    <text evidence="6">The sequence shown here is derived from an EMBL/GenBank/DDBJ whole genome shotgun (WGS) entry which is preliminary data.</text>
</comment>
<evidence type="ECO:0000256" key="3">
    <source>
        <dbReference type="PROSITE-ProRule" id="PRU10007"/>
    </source>
</evidence>
<dbReference type="SUPFAM" id="SSF53720">
    <property type="entry name" value="ALDH-like"/>
    <property type="match status" value="1"/>
</dbReference>
<feature type="active site" evidence="3">
    <location>
        <position position="227"/>
    </location>
</feature>
<dbReference type="InterPro" id="IPR016163">
    <property type="entry name" value="Ald_DH_C"/>
</dbReference>
<evidence type="ECO:0000313" key="7">
    <source>
        <dbReference type="Proteomes" id="UP000308705"/>
    </source>
</evidence>
<dbReference type="InterPro" id="IPR029510">
    <property type="entry name" value="Ald_DH_CS_GLU"/>
</dbReference>
<dbReference type="Pfam" id="PF00171">
    <property type="entry name" value="Aldedh"/>
    <property type="match status" value="1"/>
</dbReference>
<dbReference type="EMBL" id="SZQA01000031">
    <property type="protein sequence ID" value="TKK84961.1"/>
    <property type="molecule type" value="Genomic_DNA"/>
</dbReference>
<dbReference type="InterPro" id="IPR016162">
    <property type="entry name" value="Ald_DH_N"/>
</dbReference>
<reference evidence="6 7" key="1">
    <citation type="submission" date="2019-04" db="EMBL/GenBank/DDBJ databases">
        <title>Herbidospora sp. NEAU-GS14.nov., a novel actinomycete isolated from soil.</title>
        <authorList>
            <person name="Han L."/>
        </authorList>
    </citation>
    <scope>NUCLEOTIDE SEQUENCE [LARGE SCALE GENOMIC DNA]</scope>
    <source>
        <strain evidence="6 7">NEAU-GS14</strain>
    </source>
</reference>
<evidence type="ECO:0000256" key="2">
    <source>
        <dbReference type="ARBA" id="ARBA00023002"/>
    </source>
</evidence>
<evidence type="ECO:0000313" key="6">
    <source>
        <dbReference type="EMBL" id="TKK84961.1"/>
    </source>
</evidence>
<dbReference type="PANTHER" id="PTHR11699">
    <property type="entry name" value="ALDEHYDE DEHYDROGENASE-RELATED"/>
    <property type="match status" value="1"/>
</dbReference>
<comment type="similarity">
    <text evidence="1 4">Belongs to the aldehyde dehydrogenase family.</text>
</comment>
<proteinExistence type="inferred from homology"/>
<dbReference type="Gene3D" id="3.40.605.10">
    <property type="entry name" value="Aldehyde Dehydrogenase, Chain A, domain 1"/>
    <property type="match status" value="1"/>
</dbReference>